<name>A0A1M6RHS1_9ACTN</name>
<dbReference type="PANTHER" id="PTHR36451">
    <property type="entry name" value="PAPS-DEPENDENT SULFOTRANSFERASE STF3"/>
    <property type="match status" value="1"/>
</dbReference>
<dbReference type="Pfam" id="PF13469">
    <property type="entry name" value="Sulfotransfer_3"/>
    <property type="match status" value="1"/>
</dbReference>
<reference evidence="1 2" key="1">
    <citation type="submission" date="2016-11" db="EMBL/GenBank/DDBJ databases">
        <authorList>
            <person name="Jaros S."/>
            <person name="Januszkiewicz K."/>
            <person name="Wedrychowicz H."/>
        </authorList>
    </citation>
    <scope>NUCLEOTIDE SEQUENCE [LARGE SCALE GENOMIC DNA]</scope>
    <source>
        <strain evidence="1 2">CGMCC 4.5723</strain>
    </source>
</reference>
<organism evidence="1 2">
    <name type="scientific">Nocardiopsis flavescens</name>
    <dbReference type="NCBI Taxonomy" id="758803"/>
    <lineage>
        <taxon>Bacteria</taxon>
        <taxon>Bacillati</taxon>
        <taxon>Actinomycetota</taxon>
        <taxon>Actinomycetes</taxon>
        <taxon>Streptosporangiales</taxon>
        <taxon>Nocardiopsidaceae</taxon>
        <taxon>Nocardiopsis</taxon>
    </lineage>
</organism>
<dbReference type="InterPro" id="IPR027417">
    <property type="entry name" value="P-loop_NTPase"/>
</dbReference>
<dbReference type="SUPFAM" id="SSF52540">
    <property type="entry name" value="P-loop containing nucleoside triphosphate hydrolases"/>
    <property type="match status" value="1"/>
</dbReference>
<dbReference type="PANTHER" id="PTHR36451:SF1">
    <property type="entry name" value="OMEGA-HYDROXY-BETA-DIHYDROMENAQUINONE-9 SULFOTRANSFERASE STF3"/>
    <property type="match status" value="1"/>
</dbReference>
<dbReference type="InterPro" id="IPR052736">
    <property type="entry name" value="Stf3_sulfotransferase"/>
</dbReference>
<keyword evidence="2" id="KW-1185">Reference proteome</keyword>
<gene>
    <name evidence="1" type="ORF">SAMN05421803_117111</name>
</gene>
<accession>A0A1M6RHS1</accession>
<protein>
    <submittedName>
        <fullName evidence="1">Sulfotransferase family protein</fullName>
    </submittedName>
</protein>
<dbReference type="GO" id="GO:0016740">
    <property type="term" value="F:transferase activity"/>
    <property type="evidence" value="ECO:0007669"/>
    <property type="project" value="UniProtKB-KW"/>
</dbReference>
<dbReference type="RefSeq" id="WP_073381701.1">
    <property type="nucleotide sequence ID" value="NZ_FQZK01000017.1"/>
</dbReference>
<evidence type="ECO:0000313" key="1">
    <source>
        <dbReference type="EMBL" id="SHK31928.1"/>
    </source>
</evidence>
<dbReference type="STRING" id="758803.SAMN05421803_117111"/>
<keyword evidence="1" id="KW-0808">Transferase</keyword>
<evidence type="ECO:0000313" key="2">
    <source>
        <dbReference type="Proteomes" id="UP000184452"/>
    </source>
</evidence>
<proteinExistence type="predicted"/>
<dbReference type="Gene3D" id="3.40.50.300">
    <property type="entry name" value="P-loop containing nucleotide triphosphate hydrolases"/>
    <property type="match status" value="1"/>
</dbReference>
<dbReference type="AlphaFoldDB" id="A0A1M6RHS1"/>
<sequence length="415" mass="46186">MDRPPAHVRPAWWLKPVNALLSPFGGRSGAAESFDAALRAASTRSGLPWPSDEPFLSELRFLHDSWEAAPDLTPVGRFSLRTEIGRRLERRLRMLHLLDARPEVAAGAVDRPVFITGLPRTGTTFGHGLLARHTAGRAPLLWELLNPVPDTGRPGERTVSRRERLAAARTQVRGMHAAGPGLGTIHPMHPMEPEECIFLLPHGLNAHILAHVPGYREWLERRDATPDYVYLKQQLQALQWGRPARRWVLKSPWHLSNLDALLSVFPDAVVVLTDRDPVRAIASWASMTEAGRRLHCHGADPHRIGREWLDIWAGAAERARGVRAGHSPGSFLDLPYGELTSDPLGAAERVWRGLGEEFDPDSRDRTLAYTRRDRRAHPGGHTYDPARYGLTEREVRAAFGPDPTGAAAARARDRT</sequence>
<dbReference type="EMBL" id="FQZK01000017">
    <property type="protein sequence ID" value="SHK31928.1"/>
    <property type="molecule type" value="Genomic_DNA"/>
</dbReference>
<dbReference type="Proteomes" id="UP000184452">
    <property type="component" value="Unassembled WGS sequence"/>
</dbReference>